<dbReference type="InterPro" id="IPR050297">
    <property type="entry name" value="LipidA_mod_glycosyltrf_83"/>
</dbReference>
<evidence type="ECO:0000256" key="4">
    <source>
        <dbReference type="ARBA" id="ARBA00022679"/>
    </source>
</evidence>
<feature type="transmembrane region" description="Helical" evidence="8">
    <location>
        <begin position="97"/>
        <end position="118"/>
    </location>
</feature>
<keyword evidence="3" id="KW-0328">Glycosyltransferase</keyword>
<evidence type="ECO:0000256" key="6">
    <source>
        <dbReference type="ARBA" id="ARBA00022989"/>
    </source>
</evidence>
<reference evidence="9 10" key="1">
    <citation type="journal article" date="2015" name="Nature">
        <title>rRNA introns, odd ribosomes, and small enigmatic genomes across a large radiation of phyla.</title>
        <authorList>
            <person name="Brown C.T."/>
            <person name="Hug L.A."/>
            <person name="Thomas B.C."/>
            <person name="Sharon I."/>
            <person name="Castelle C.J."/>
            <person name="Singh A."/>
            <person name="Wilkins M.J."/>
            <person name="Williams K.H."/>
            <person name="Banfield J.F."/>
        </authorList>
    </citation>
    <scope>NUCLEOTIDE SEQUENCE [LARGE SCALE GENOMIC DNA]</scope>
</reference>
<name>A0A0G1RHI1_9BACT</name>
<accession>A0A0G1RHI1</accession>
<dbReference type="AlphaFoldDB" id="A0A0G1RHI1"/>
<feature type="transmembrane region" description="Helical" evidence="8">
    <location>
        <begin position="300"/>
        <end position="320"/>
    </location>
</feature>
<comment type="caution">
    <text evidence="9">The sequence shown here is derived from an EMBL/GenBank/DDBJ whole genome shotgun (WGS) entry which is preliminary data.</text>
</comment>
<keyword evidence="5 8" id="KW-0812">Transmembrane</keyword>
<dbReference type="GO" id="GO:0009103">
    <property type="term" value="P:lipopolysaccharide biosynthetic process"/>
    <property type="evidence" value="ECO:0007669"/>
    <property type="project" value="UniProtKB-ARBA"/>
</dbReference>
<dbReference type="PANTHER" id="PTHR33908">
    <property type="entry name" value="MANNOSYLTRANSFERASE YKCB-RELATED"/>
    <property type="match status" value="1"/>
</dbReference>
<evidence type="ECO:0000256" key="5">
    <source>
        <dbReference type="ARBA" id="ARBA00022692"/>
    </source>
</evidence>
<keyword evidence="6 8" id="KW-1133">Transmembrane helix</keyword>
<gene>
    <name evidence="9" type="ORF">UX78_C0003G0025</name>
</gene>
<evidence type="ECO:0000256" key="3">
    <source>
        <dbReference type="ARBA" id="ARBA00022676"/>
    </source>
</evidence>
<dbReference type="Proteomes" id="UP000034607">
    <property type="component" value="Unassembled WGS sequence"/>
</dbReference>
<feature type="transmembrane region" description="Helical" evidence="8">
    <location>
        <begin position="188"/>
        <end position="205"/>
    </location>
</feature>
<comment type="subcellular location">
    <subcellularLocation>
        <location evidence="1">Cell membrane</location>
        <topology evidence="1">Multi-pass membrane protein</topology>
    </subcellularLocation>
</comment>
<dbReference type="PANTHER" id="PTHR33908:SF11">
    <property type="entry name" value="MEMBRANE PROTEIN"/>
    <property type="match status" value="1"/>
</dbReference>
<evidence type="ECO:0000256" key="8">
    <source>
        <dbReference type="SAM" id="Phobius"/>
    </source>
</evidence>
<evidence type="ECO:0000256" key="2">
    <source>
        <dbReference type="ARBA" id="ARBA00022475"/>
    </source>
</evidence>
<proteinExistence type="predicted"/>
<evidence type="ECO:0000256" key="1">
    <source>
        <dbReference type="ARBA" id="ARBA00004651"/>
    </source>
</evidence>
<keyword evidence="7 8" id="KW-0472">Membrane</keyword>
<dbReference type="EMBL" id="LCNM01000003">
    <property type="protein sequence ID" value="KKU56749.1"/>
    <property type="molecule type" value="Genomic_DNA"/>
</dbReference>
<feature type="transmembrane region" description="Helical" evidence="8">
    <location>
        <begin position="211"/>
        <end position="230"/>
    </location>
</feature>
<dbReference type="GO" id="GO:0005886">
    <property type="term" value="C:plasma membrane"/>
    <property type="evidence" value="ECO:0007669"/>
    <property type="project" value="UniProtKB-SubCell"/>
</dbReference>
<feature type="transmembrane region" description="Helical" evidence="8">
    <location>
        <begin position="125"/>
        <end position="145"/>
    </location>
</feature>
<feature type="transmembrane region" description="Helical" evidence="8">
    <location>
        <begin position="340"/>
        <end position="357"/>
    </location>
</feature>
<protein>
    <submittedName>
        <fullName evidence="9">Uncharacterized protein</fullName>
    </submittedName>
</protein>
<keyword evidence="4" id="KW-0808">Transferase</keyword>
<evidence type="ECO:0000313" key="10">
    <source>
        <dbReference type="Proteomes" id="UP000034607"/>
    </source>
</evidence>
<evidence type="ECO:0000256" key="7">
    <source>
        <dbReference type="ARBA" id="ARBA00023136"/>
    </source>
</evidence>
<organism evidence="9 10">
    <name type="scientific">Candidatus Amesbacteria bacterium GW2011_GWA2_47_11</name>
    <dbReference type="NCBI Taxonomy" id="1618357"/>
    <lineage>
        <taxon>Bacteria</taxon>
        <taxon>Candidatus Amesiibacteriota</taxon>
    </lineage>
</organism>
<dbReference type="GO" id="GO:0016763">
    <property type="term" value="F:pentosyltransferase activity"/>
    <property type="evidence" value="ECO:0007669"/>
    <property type="project" value="TreeGrafter"/>
</dbReference>
<keyword evidence="2" id="KW-1003">Cell membrane</keyword>
<feature type="transmembrane region" description="Helical" evidence="8">
    <location>
        <begin position="369"/>
        <end position="389"/>
    </location>
</feature>
<evidence type="ECO:0000313" key="9">
    <source>
        <dbReference type="EMBL" id="KKU56749.1"/>
    </source>
</evidence>
<sequence length="525" mass="59168">MSHFKFNLTIIAALALFISVSYWRLATPGYITFSDSVRYADAARSQNEGIGSRIHHSYFSSSDINTTNFKPSWEFIDSPATVTFISLAFKLLGASDLTLFIAGSGLFILSALTIYLLGARVFSPSVGLVAAVLFTTNPFFLSYAVNCSSEILFTSEVLISVWLLYLSKPAKFLFILPAVLTLYTRPQGVIFILSLIATGLLVWLIKAIKQPVRLVLLLCGLVILGFFTVYQATRFSIFSHSLFNLKHYGATLIPTDVSPGIYLRGEILPQANISLKVFVTKLFYNTYNFAKNPDRIAPPAVFLFLIMALFITSHNFHWLALITLGMFTLAASATLPNARYIHPVVVLPFISMAAVLENICTKFKIRYRFFLLALLTLIITLPAFGHIFLDYRFRRVTLNLGRPPVYKVISDILAQNISQGKLTITNLDAWAAWYHGLTTMWFPLSPNRLIPPPGKPNNIDYIVITNYLERDSSFALGEWEEVVYAPYNIQNQFLTDNYRVLDTFIINPEQTYENQRILGTILVKK</sequence>